<comment type="caution">
    <text evidence="1">The sequence shown here is derived from an EMBL/GenBank/DDBJ whole genome shotgun (WGS) entry which is preliminary data.</text>
</comment>
<dbReference type="EMBL" id="VDCV01000018">
    <property type="protein sequence ID" value="KAB5514017.1"/>
    <property type="molecule type" value="Genomic_DNA"/>
</dbReference>
<dbReference type="Pfam" id="PF14223">
    <property type="entry name" value="Retrotran_gag_2"/>
    <property type="match status" value="1"/>
</dbReference>
<dbReference type="Proteomes" id="UP000326939">
    <property type="component" value="Chromosome 18"/>
</dbReference>
<proteinExistence type="predicted"/>
<keyword evidence="2" id="KW-1185">Reference proteome</keyword>
<dbReference type="PANTHER" id="PTHR47481:SF22">
    <property type="entry name" value="RETROTRANSPOSON GAG DOMAIN-CONTAINING PROTEIN"/>
    <property type="match status" value="1"/>
</dbReference>
<sequence length="161" mass="18220">MSIHDYMLKMKSLAETIVCAGQQISDDELILYILEGLGHDYDSVVVNLTSRHDQVTLQEVQYMLQSQEMRLEQLNSSASDTLIPSANLATQLRKSLTLQGFIGYSSNPSGRNYTSSRGHGRGRWNRSNNRPLCQLCNRPGHVALKCYHRFDISYQGQNNPN</sequence>
<gene>
    <name evidence="1" type="ORF">DKX38_027923</name>
</gene>
<name>A0A5N5JG29_9ROSI</name>
<protein>
    <recommendedName>
        <fullName evidence="3">CCHC-type domain-containing protein</fullName>
    </recommendedName>
</protein>
<evidence type="ECO:0008006" key="3">
    <source>
        <dbReference type="Google" id="ProtNLM"/>
    </source>
</evidence>
<dbReference type="AlphaFoldDB" id="A0A5N5JG29"/>
<accession>A0A5N5JG29</accession>
<evidence type="ECO:0000313" key="2">
    <source>
        <dbReference type="Proteomes" id="UP000326939"/>
    </source>
</evidence>
<dbReference type="PANTHER" id="PTHR47481">
    <property type="match status" value="1"/>
</dbReference>
<evidence type="ECO:0000313" key="1">
    <source>
        <dbReference type="EMBL" id="KAB5514017.1"/>
    </source>
</evidence>
<reference evidence="2" key="1">
    <citation type="journal article" date="2019" name="Gigascience">
        <title>De novo genome assembly of the endangered Acer yangbiense, a plant species with extremely small populations endemic to Yunnan Province, China.</title>
        <authorList>
            <person name="Yang J."/>
            <person name="Wariss H.M."/>
            <person name="Tao L."/>
            <person name="Zhang R."/>
            <person name="Yun Q."/>
            <person name="Hollingsworth P."/>
            <person name="Dao Z."/>
            <person name="Luo G."/>
            <person name="Guo H."/>
            <person name="Ma Y."/>
            <person name="Sun W."/>
        </authorList>
    </citation>
    <scope>NUCLEOTIDE SEQUENCE [LARGE SCALE GENOMIC DNA]</scope>
    <source>
        <strain evidence="2">cv. br00</strain>
    </source>
</reference>
<organism evidence="1 2">
    <name type="scientific">Salix brachista</name>
    <dbReference type="NCBI Taxonomy" id="2182728"/>
    <lineage>
        <taxon>Eukaryota</taxon>
        <taxon>Viridiplantae</taxon>
        <taxon>Streptophyta</taxon>
        <taxon>Embryophyta</taxon>
        <taxon>Tracheophyta</taxon>
        <taxon>Spermatophyta</taxon>
        <taxon>Magnoliopsida</taxon>
        <taxon>eudicotyledons</taxon>
        <taxon>Gunneridae</taxon>
        <taxon>Pentapetalae</taxon>
        <taxon>rosids</taxon>
        <taxon>fabids</taxon>
        <taxon>Malpighiales</taxon>
        <taxon>Salicaceae</taxon>
        <taxon>Saliceae</taxon>
        <taxon>Salix</taxon>
    </lineage>
</organism>